<feature type="domain" description="Reverse transcriptase" evidence="7">
    <location>
        <begin position="1"/>
        <end position="167"/>
    </location>
</feature>
<evidence type="ECO:0000256" key="4">
    <source>
        <dbReference type="ARBA" id="ARBA00022759"/>
    </source>
</evidence>
<evidence type="ECO:0000256" key="3">
    <source>
        <dbReference type="ARBA" id="ARBA00022722"/>
    </source>
</evidence>
<sequence>MVPVPKRDKKGNVVDVRICVDYTKLNQYVKTEKFMIPSTSEVLSRLPGAKIFSKLDANSWFHQIPLTELSKLLTTFITPFGRFAYSRMQFGITSATEHAQKRLAQLLDDLEGVEVFIDDILIHAPNQDLHDARLGEVLNRLDKAGMTLNKAKCEISKKSIQFVGHIVSENGILPDPEKTKALRDMPRPENIHDVRRFLGIVNQFSKFSPKLSDLSQPIRELLQKDKQWVWNEPQERSFNEIKLECLSGTCLALFDPNLETKVASDASKRGLGACLYQRQQGGEWRLVFCASRSVTSAESNYAPIEREALGVTWACDTFANFLIGMKFKIETDHKPLVSLLGVKDLNQLPPRIQRFRIRLMRYNYDISHIPGKELVVPDALSRAPCGEISMSDNLEGEVQSYANYIISELPVNNSYLPRIQQEQVNDPVCIKLIEYCTDGWPDKPQLSGALKGYYPFRGEITYNNLLLRGPRIIIPSSLRLEVLDFIHEGHQGIVKCRERAKQSVVAGYQLPNR</sequence>
<keyword evidence="5" id="KW-0378">Hydrolase</keyword>
<evidence type="ECO:0000256" key="2">
    <source>
        <dbReference type="ARBA" id="ARBA00022695"/>
    </source>
</evidence>
<dbReference type="GO" id="GO:0016787">
    <property type="term" value="F:hydrolase activity"/>
    <property type="evidence" value="ECO:0007669"/>
    <property type="project" value="UniProtKB-KW"/>
</dbReference>
<keyword evidence="1" id="KW-0808">Transferase</keyword>
<evidence type="ECO:0000256" key="1">
    <source>
        <dbReference type="ARBA" id="ARBA00022679"/>
    </source>
</evidence>
<dbReference type="OrthoDB" id="6147533at2759"/>
<accession>A0A2G8K301</accession>
<dbReference type="CDD" id="cd01647">
    <property type="entry name" value="RT_LTR"/>
    <property type="match status" value="1"/>
</dbReference>
<organism evidence="8 9">
    <name type="scientific">Stichopus japonicus</name>
    <name type="common">Sea cucumber</name>
    <dbReference type="NCBI Taxonomy" id="307972"/>
    <lineage>
        <taxon>Eukaryota</taxon>
        <taxon>Metazoa</taxon>
        <taxon>Echinodermata</taxon>
        <taxon>Eleutherozoa</taxon>
        <taxon>Echinozoa</taxon>
        <taxon>Holothuroidea</taxon>
        <taxon>Aspidochirotacea</taxon>
        <taxon>Aspidochirotida</taxon>
        <taxon>Stichopodidae</taxon>
        <taxon>Apostichopus</taxon>
    </lineage>
</organism>
<dbReference type="CDD" id="cd09274">
    <property type="entry name" value="RNase_HI_RT_Ty3"/>
    <property type="match status" value="1"/>
</dbReference>
<name>A0A2G8K301_STIJA</name>
<keyword evidence="2" id="KW-0548">Nucleotidyltransferase</keyword>
<evidence type="ECO:0000313" key="8">
    <source>
        <dbReference type="EMBL" id="PIK42335.1"/>
    </source>
</evidence>
<dbReference type="Pfam" id="PF00078">
    <property type="entry name" value="RVT_1"/>
    <property type="match status" value="1"/>
</dbReference>
<evidence type="ECO:0000256" key="6">
    <source>
        <dbReference type="ARBA" id="ARBA00022918"/>
    </source>
</evidence>
<dbReference type="PANTHER" id="PTHR37984:SF9">
    <property type="entry name" value="INTEGRASE CATALYTIC DOMAIN-CONTAINING PROTEIN"/>
    <property type="match status" value="1"/>
</dbReference>
<proteinExistence type="predicted"/>
<dbReference type="InterPro" id="IPR043502">
    <property type="entry name" value="DNA/RNA_pol_sf"/>
</dbReference>
<evidence type="ECO:0000259" key="7">
    <source>
        <dbReference type="PROSITE" id="PS50878"/>
    </source>
</evidence>
<protein>
    <recommendedName>
        <fullName evidence="7">Reverse transcriptase domain-containing protein</fullName>
    </recommendedName>
</protein>
<reference evidence="8 9" key="1">
    <citation type="journal article" date="2017" name="PLoS Biol.">
        <title>The sea cucumber genome provides insights into morphological evolution and visceral regeneration.</title>
        <authorList>
            <person name="Zhang X."/>
            <person name="Sun L."/>
            <person name="Yuan J."/>
            <person name="Sun Y."/>
            <person name="Gao Y."/>
            <person name="Zhang L."/>
            <person name="Li S."/>
            <person name="Dai H."/>
            <person name="Hamel J.F."/>
            <person name="Liu C."/>
            <person name="Yu Y."/>
            <person name="Liu S."/>
            <person name="Lin W."/>
            <person name="Guo K."/>
            <person name="Jin S."/>
            <person name="Xu P."/>
            <person name="Storey K.B."/>
            <person name="Huan P."/>
            <person name="Zhang T."/>
            <person name="Zhou Y."/>
            <person name="Zhang J."/>
            <person name="Lin C."/>
            <person name="Li X."/>
            <person name="Xing L."/>
            <person name="Huo D."/>
            <person name="Sun M."/>
            <person name="Wang L."/>
            <person name="Mercier A."/>
            <person name="Li F."/>
            <person name="Yang H."/>
            <person name="Xiang J."/>
        </authorList>
    </citation>
    <scope>NUCLEOTIDE SEQUENCE [LARGE SCALE GENOMIC DNA]</scope>
    <source>
        <strain evidence="8">Shaxun</strain>
        <tissue evidence="8">Muscle</tissue>
    </source>
</reference>
<evidence type="ECO:0000313" key="9">
    <source>
        <dbReference type="Proteomes" id="UP000230750"/>
    </source>
</evidence>
<dbReference type="Gene3D" id="3.30.70.270">
    <property type="match status" value="2"/>
</dbReference>
<dbReference type="InterPro" id="IPR050951">
    <property type="entry name" value="Retrovirus_Pol_polyprotein"/>
</dbReference>
<dbReference type="InterPro" id="IPR043128">
    <property type="entry name" value="Rev_trsase/Diguanyl_cyclase"/>
</dbReference>
<dbReference type="AlphaFoldDB" id="A0A2G8K301"/>
<gene>
    <name evidence="8" type="ORF">BSL78_20818</name>
</gene>
<keyword evidence="6" id="KW-0695">RNA-directed DNA polymerase</keyword>
<comment type="caution">
    <text evidence="8">The sequence shown here is derived from an EMBL/GenBank/DDBJ whole genome shotgun (WGS) entry which is preliminary data.</text>
</comment>
<dbReference type="FunFam" id="3.10.20.370:FF:000001">
    <property type="entry name" value="Retrovirus-related Pol polyprotein from transposon 17.6-like protein"/>
    <property type="match status" value="1"/>
</dbReference>
<dbReference type="FunFam" id="3.30.70.270:FF:000023">
    <property type="entry name" value="Pol"/>
    <property type="match status" value="1"/>
</dbReference>
<dbReference type="PROSITE" id="PS50878">
    <property type="entry name" value="RT_POL"/>
    <property type="match status" value="1"/>
</dbReference>
<dbReference type="GO" id="GO:0004519">
    <property type="term" value="F:endonuclease activity"/>
    <property type="evidence" value="ECO:0007669"/>
    <property type="project" value="UniProtKB-KW"/>
</dbReference>
<keyword evidence="9" id="KW-1185">Reference proteome</keyword>
<dbReference type="GO" id="GO:0003964">
    <property type="term" value="F:RNA-directed DNA polymerase activity"/>
    <property type="evidence" value="ECO:0007669"/>
    <property type="project" value="UniProtKB-KW"/>
</dbReference>
<dbReference type="PANTHER" id="PTHR37984">
    <property type="entry name" value="PROTEIN CBG26694"/>
    <property type="match status" value="1"/>
</dbReference>
<dbReference type="EMBL" id="MRZV01000942">
    <property type="protein sequence ID" value="PIK42335.1"/>
    <property type="molecule type" value="Genomic_DNA"/>
</dbReference>
<evidence type="ECO:0000256" key="5">
    <source>
        <dbReference type="ARBA" id="ARBA00022801"/>
    </source>
</evidence>
<dbReference type="Proteomes" id="UP000230750">
    <property type="component" value="Unassembled WGS sequence"/>
</dbReference>
<dbReference type="Pfam" id="PF17917">
    <property type="entry name" value="RT_RNaseH"/>
    <property type="match status" value="1"/>
</dbReference>
<dbReference type="InterPro" id="IPR000477">
    <property type="entry name" value="RT_dom"/>
</dbReference>
<dbReference type="SUPFAM" id="SSF56672">
    <property type="entry name" value="DNA/RNA polymerases"/>
    <property type="match status" value="1"/>
</dbReference>
<dbReference type="InterPro" id="IPR041373">
    <property type="entry name" value="RT_RNaseH"/>
</dbReference>
<keyword evidence="3" id="KW-0540">Nuclease</keyword>
<keyword evidence="4" id="KW-0255">Endonuclease</keyword>